<sequence length="260" mass="28753">MFERDYETAAPAVLDEDQSAVLRREIGGMLSALRYLAELCEPGKPVQRQLIHSILYTSESRLAQLSTITGVETDSAAERERRYLEIRRANIRVHELERQLGGAVTAEQTKQAVAYLISKLNRWWRHEGLGVVREAALDTWGGLTVTLSCSLFGTTRSTDSSTPVTDKSDRAAWLKSLEARGFLLAAGRGNIGHLAACEASRDALVRLVRKALPSAHFQNIKTTIGAKQVAVMSEARIYIHNLEDVEALRDAAEEEGQHGE</sequence>
<proteinExistence type="predicted"/>
<reference evidence="1" key="1">
    <citation type="submission" date="2024-11" db="EMBL/GenBank/DDBJ databases">
        <title>Description of Massilia orientalis sp. nov., isolated from rhizosphere soil of Ageratina adenophora.</title>
        <authorList>
            <person name="Wang Y."/>
        </authorList>
    </citation>
    <scope>NUCLEOTIDE SEQUENCE</scope>
    <source>
        <strain evidence="1">YIM B02787</strain>
    </source>
</reference>
<protein>
    <submittedName>
        <fullName evidence="1">Uncharacterized protein</fullName>
    </submittedName>
</protein>
<comment type="caution">
    <text evidence="1">The sequence shown here is derived from an EMBL/GenBank/DDBJ whole genome shotgun (WGS) entry which is preliminary data.</text>
</comment>
<name>A0ACC7MK87_9BURK</name>
<dbReference type="EMBL" id="JASNRB020000013">
    <property type="protein sequence ID" value="MFJ1470251.1"/>
    <property type="molecule type" value="Genomic_DNA"/>
</dbReference>
<dbReference type="Proteomes" id="UP001168096">
    <property type="component" value="Unassembled WGS sequence"/>
</dbReference>
<organism evidence="1 2">
    <name type="scientific">Massilia orientalis</name>
    <dbReference type="NCBI Taxonomy" id="3050128"/>
    <lineage>
        <taxon>Bacteria</taxon>
        <taxon>Pseudomonadati</taxon>
        <taxon>Pseudomonadota</taxon>
        <taxon>Betaproteobacteria</taxon>
        <taxon>Burkholderiales</taxon>
        <taxon>Oxalobacteraceae</taxon>
        <taxon>Telluria group</taxon>
        <taxon>Massilia</taxon>
    </lineage>
</organism>
<accession>A0ACC7MK87</accession>
<evidence type="ECO:0000313" key="2">
    <source>
        <dbReference type="Proteomes" id="UP001168096"/>
    </source>
</evidence>
<evidence type="ECO:0000313" key="1">
    <source>
        <dbReference type="EMBL" id="MFJ1470251.1"/>
    </source>
</evidence>
<keyword evidence="2" id="KW-1185">Reference proteome</keyword>
<gene>
    <name evidence="1" type="ORF">QPK29_021265</name>
</gene>